<dbReference type="Proteomes" id="UP000461768">
    <property type="component" value="Unassembled WGS sequence"/>
</dbReference>
<name>A0A7V7UGL4_9FIRM</name>
<evidence type="ECO:0000313" key="3">
    <source>
        <dbReference type="Proteomes" id="UP000461768"/>
    </source>
</evidence>
<dbReference type="EMBL" id="WAGX01000005">
    <property type="protein sequence ID" value="KAB1438581.1"/>
    <property type="molecule type" value="Genomic_DNA"/>
</dbReference>
<gene>
    <name evidence="2" type="ORF">F7O84_13710</name>
</gene>
<keyword evidence="1" id="KW-1133">Transmembrane helix</keyword>
<proteinExistence type="predicted"/>
<feature type="transmembrane region" description="Helical" evidence="1">
    <location>
        <begin position="12"/>
        <end position="29"/>
    </location>
</feature>
<comment type="caution">
    <text evidence="2">The sequence shown here is derived from an EMBL/GenBank/DDBJ whole genome shotgun (WGS) entry which is preliminary data.</text>
</comment>
<feature type="transmembrane region" description="Helical" evidence="1">
    <location>
        <begin position="41"/>
        <end position="61"/>
    </location>
</feature>
<reference evidence="2 3" key="2">
    <citation type="submission" date="2020-02" db="EMBL/GenBank/DDBJ databases">
        <title>Candidatus Galacturonibacter soehngenii shows hetero-acetogenic catabolism of galacturonic acid but lacks a canonical carbon monoxide dehydrogenase/acetyl-CoA synthase complex.</title>
        <authorList>
            <person name="Diender M."/>
            <person name="Stouten G.R."/>
            <person name="Petersen J.F."/>
            <person name="Nielsen P.H."/>
            <person name="Dueholm M.S."/>
            <person name="Pronk J.T."/>
            <person name="Van Loosdrecht M.C.M."/>
        </authorList>
    </citation>
    <scope>NUCLEOTIDE SEQUENCE [LARGE SCALE GENOMIC DNA]</scope>
    <source>
        <strain evidence="2">GalUA</strain>
    </source>
</reference>
<protein>
    <submittedName>
        <fullName evidence="2">Uncharacterized protein</fullName>
    </submittedName>
</protein>
<organism evidence="2 3">
    <name type="scientific">Candidatus Galacturonatibacter soehngenii</name>
    <dbReference type="NCBI Taxonomy" id="2307010"/>
    <lineage>
        <taxon>Bacteria</taxon>
        <taxon>Bacillati</taxon>
        <taxon>Bacillota</taxon>
        <taxon>Clostridia</taxon>
        <taxon>Lachnospirales</taxon>
        <taxon>Lachnospiraceae</taxon>
        <taxon>Candidatus Galacturonatibacter</taxon>
    </lineage>
</organism>
<accession>A0A7V7UGL4</accession>
<feature type="transmembrane region" description="Helical" evidence="1">
    <location>
        <begin position="93"/>
        <end position="111"/>
    </location>
</feature>
<keyword evidence="3" id="KW-1185">Reference proteome</keyword>
<reference evidence="2 3" key="1">
    <citation type="submission" date="2019-09" db="EMBL/GenBank/DDBJ databases">
        <authorList>
            <person name="Valk L.C."/>
        </authorList>
    </citation>
    <scope>NUCLEOTIDE SEQUENCE [LARGE SCALE GENOMIC DNA]</scope>
    <source>
        <strain evidence="2">GalUA</strain>
    </source>
</reference>
<evidence type="ECO:0000313" key="2">
    <source>
        <dbReference type="EMBL" id="KAB1438581.1"/>
    </source>
</evidence>
<dbReference type="AlphaFoldDB" id="A0A7V7UGL4"/>
<evidence type="ECO:0000256" key="1">
    <source>
        <dbReference type="SAM" id="Phobius"/>
    </source>
</evidence>
<keyword evidence="1" id="KW-0472">Membrane</keyword>
<sequence length="116" mass="13753">MSKKVKQCINNLIIAFIFPYSICTMLQLFNKRIDFKTLMTYEIKHIMFFSLLTSAVIGILITDMHYIMESSIFIGLVVLLLFTYFLYLVFDSVFVLIIIVAFYLIEFIIHMRRNKT</sequence>
<keyword evidence="1" id="KW-0812">Transmembrane</keyword>
<feature type="transmembrane region" description="Helical" evidence="1">
    <location>
        <begin position="66"/>
        <end position="87"/>
    </location>
</feature>